<sequence length="190" mass="21098">MLLKSLVLISSVALPSPPSETDKPALPLDNLLKSGIEAYKSNDCGTANVKFIKYLQGSLNQSIDVEKLQKILKAMAWCVEYQNKANVRERVQVAGIIGGGFLSGFSAAKSVKSNRDSGEIPNQTMREIERAVLKQKSRIAKFIAKYQARMKKQASRLQTLENQKQILAKFCDVEAPNDARCPRPKPSFEK</sequence>
<proteinExistence type="predicted"/>
<reference evidence="2" key="1">
    <citation type="submission" date="2017-08" db="EMBL/GenBank/DDBJ databases">
        <title>A dynamic microbial community with high functional redundancy inhabits the cold, oxic subseafloor aquifer.</title>
        <authorList>
            <person name="Tully B.J."/>
            <person name="Wheat C.G."/>
            <person name="Glazer B.T."/>
            <person name="Huber J.A."/>
        </authorList>
    </citation>
    <scope>NUCLEOTIDE SEQUENCE [LARGE SCALE GENOMIC DNA]</scope>
</reference>
<dbReference type="Proteomes" id="UP000218767">
    <property type="component" value="Unassembled WGS sequence"/>
</dbReference>
<organism evidence="1 2">
    <name type="scientific">SAR86 cluster bacterium</name>
    <dbReference type="NCBI Taxonomy" id="2030880"/>
    <lineage>
        <taxon>Bacteria</taxon>
        <taxon>Pseudomonadati</taxon>
        <taxon>Pseudomonadota</taxon>
        <taxon>Gammaproteobacteria</taxon>
        <taxon>SAR86 cluster</taxon>
    </lineage>
</organism>
<dbReference type="AlphaFoldDB" id="A0A2A4WTM6"/>
<protein>
    <submittedName>
        <fullName evidence="1">Uncharacterized protein</fullName>
    </submittedName>
</protein>
<comment type="caution">
    <text evidence="1">The sequence shown here is derived from an EMBL/GenBank/DDBJ whole genome shotgun (WGS) entry which is preliminary data.</text>
</comment>
<evidence type="ECO:0000313" key="2">
    <source>
        <dbReference type="Proteomes" id="UP000218767"/>
    </source>
</evidence>
<dbReference type="EMBL" id="NVUL01000115">
    <property type="protein sequence ID" value="PCI73778.1"/>
    <property type="molecule type" value="Genomic_DNA"/>
</dbReference>
<gene>
    <name evidence="1" type="ORF">COB20_15890</name>
</gene>
<evidence type="ECO:0000313" key="1">
    <source>
        <dbReference type="EMBL" id="PCI73778.1"/>
    </source>
</evidence>
<accession>A0A2A4WTM6</accession>
<name>A0A2A4WTM6_9GAMM</name>